<proteinExistence type="predicted"/>
<dbReference type="Gene3D" id="1.20.5.110">
    <property type="match status" value="1"/>
</dbReference>
<evidence type="ECO:0000256" key="4">
    <source>
        <dbReference type="ARBA" id="ARBA00022989"/>
    </source>
</evidence>
<gene>
    <name evidence="8" type="ORF">THAPSDRAFT_264781</name>
</gene>
<evidence type="ECO:0000259" key="7">
    <source>
        <dbReference type="PROSITE" id="PS50192"/>
    </source>
</evidence>
<dbReference type="GO" id="GO:0005737">
    <property type="term" value="C:cytoplasm"/>
    <property type="evidence" value="ECO:0007669"/>
    <property type="project" value="UniProtKB-ARBA"/>
</dbReference>
<reference evidence="8 9" key="1">
    <citation type="journal article" date="2004" name="Science">
        <title>The genome of the diatom Thalassiosira pseudonana: ecology, evolution, and metabolism.</title>
        <authorList>
            <person name="Armbrust E.V."/>
            <person name="Berges J.A."/>
            <person name="Bowler C."/>
            <person name="Green B.R."/>
            <person name="Martinez D."/>
            <person name="Putnam N.H."/>
            <person name="Zhou S."/>
            <person name="Allen A.E."/>
            <person name="Apt K.E."/>
            <person name="Bechner M."/>
            <person name="Brzezinski M.A."/>
            <person name="Chaal B.K."/>
            <person name="Chiovitti A."/>
            <person name="Davis A.K."/>
            <person name="Demarest M.S."/>
            <person name="Detter J.C."/>
            <person name="Glavina T."/>
            <person name="Goodstein D."/>
            <person name="Hadi M.Z."/>
            <person name="Hellsten U."/>
            <person name="Hildebrand M."/>
            <person name="Jenkins B.D."/>
            <person name="Jurka J."/>
            <person name="Kapitonov V.V."/>
            <person name="Kroger N."/>
            <person name="Lau W.W."/>
            <person name="Lane T.W."/>
            <person name="Larimer F.W."/>
            <person name="Lippmeier J.C."/>
            <person name="Lucas S."/>
            <person name="Medina M."/>
            <person name="Montsant A."/>
            <person name="Obornik M."/>
            <person name="Parker M.S."/>
            <person name="Palenik B."/>
            <person name="Pazour G.J."/>
            <person name="Richardson P.M."/>
            <person name="Rynearson T.A."/>
            <person name="Saito M.A."/>
            <person name="Schwartz D.C."/>
            <person name="Thamatrakoln K."/>
            <person name="Valentin K."/>
            <person name="Vardi A."/>
            <person name="Wilkerson F.P."/>
            <person name="Rokhsar D.S."/>
        </authorList>
    </citation>
    <scope>NUCLEOTIDE SEQUENCE [LARGE SCALE GENOMIC DNA]</scope>
    <source>
        <strain evidence="8 9">CCMP1335</strain>
    </source>
</reference>
<keyword evidence="4 6" id="KW-1133">Transmembrane helix</keyword>
<evidence type="ECO:0000313" key="9">
    <source>
        <dbReference type="Proteomes" id="UP000001449"/>
    </source>
</evidence>
<dbReference type="RefSeq" id="XP_002294831.1">
    <property type="nucleotide sequence ID" value="XM_002294795.1"/>
</dbReference>
<accession>B8CFD9</accession>
<evidence type="ECO:0000256" key="3">
    <source>
        <dbReference type="ARBA" id="ARBA00022692"/>
    </source>
</evidence>
<keyword evidence="2" id="KW-0813">Transport</keyword>
<dbReference type="Proteomes" id="UP000001449">
    <property type="component" value="Chromosome 22"/>
</dbReference>
<dbReference type="GO" id="GO:0016020">
    <property type="term" value="C:membrane"/>
    <property type="evidence" value="ECO:0007669"/>
    <property type="project" value="UniProtKB-SubCell"/>
</dbReference>
<dbReference type="EMBL" id="CM000653">
    <property type="protein sequence ID" value="EED87611.1"/>
    <property type="molecule type" value="Genomic_DNA"/>
</dbReference>
<dbReference type="GO" id="GO:0012505">
    <property type="term" value="C:endomembrane system"/>
    <property type="evidence" value="ECO:0007669"/>
    <property type="project" value="UniProtKB-ARBA"/>
</dbReference>
<dbReference type="SUPFAM" id="SSF58038">
    <property type="entry name" value="SNARE fusion complex"/>
    <property type="match status" value="1"/>
</dbReference>
<dbReference type="GeneID" id="7443693"/>
<dbReference type="KEGG" id="tps:THAPSDRAFT_264781"/>
<dbReference type="CDD" id="cd15841">
    <property type="entry name" value="SNARE_Qc"/>
    <property type="match status" value="1"/>
</dbReference>
<keyword evidence="5 6" id="KW-0472">Membrane</keyword>
<organism evidence="8 9">
    <name type="scientific">Thalassiosira pseudonana</name>
    <name type="common">Marine diatom</name>
    <name type="synonym">Cyclotella nana</name>
    <dbReference type="NCBI Taxonomy" id="35128"/>
    <lineage>
        <taxon>Eukaryota</taxon>
        <taxon>Sar</taxon>
        <taxon>Stramenopiles</taxon>
        <taxon>Ochrophyta</taxon>
        <taxon>Bacillariophyta</taxon>
        <taxon>Coscinodiscophyceae</taxon>
        <taxon>Thalassiosirophycidae</taxon>
        <taxon>Thalassiosirales</taxon>
        <taxon>Thalassiosiraceae</taxon>
        <taxon>Thalassiosira</taxon>
    </lineage>
</organism>
<dbReference type="InterPro" id="IPR000727">
    <property type="entry name" value="T_SNARE_dom"/>
</dbReference>
<evidence type="ECO:0000256" key="5">
    <source>
        <dbReference type="ARBA" id="ARBA00023136"/>
    </source>
</evidence>
<comment type="subcellular location">
    <subcellularLocation>
        <location evidence="1">Membrane</location>
        <topology evidence="1">Single-pass membrane protein</topology>
    </subcellularLocation>
</comment>
<evidence type="ECO:0000313" key="8">
    <source>
        <dbReference type="EMBL" id="EED87611.1"/>
    </source>
</evidence>
<dbReference type="PaxDb" id="35128-Thaps264781"/>
<dbReference type="AlphaFoldDB" id="B8CFD9"/>
<keyword evidence="3 6" id="KW-0812">Transmembrane</keyword>
<evidence type="ECO:0000256" key="2">
    <source>
        <dbReference type="ARBA" id="ARBA00022448"/>
    </source>
</evidence>
<dbReference type="HOGENOM" id="CLU_111878_0_0_1"/>
<evidence type="ECO:0000256" key="1">
    <source>
        <dbReference type="ARBA" id="ARBA00004167"/>
    </source>
</evidence>
<keyword evidence="9" id="KW-1185">Reference proteome</keyword>
<dbReference type="PANTHER" id="PTHR12791">
    <property type="entry name" value="GOLGI SNARE BET1-RELATED"/>
    <property type="match status" value="1"/>
</dbReference>
<dbReference type="PROSITE" id="PS50192">
    <property type="entry name" value="T_SNARE"/>
    <property type="match status" value="1"/>
</dbReference>
<reference evidence="8 9" key="2">
    <citation type="journal article" date="2008" name="Nature">
        <title>The Phaeodactylum genome reveals the evolutionary history of diatom genomes.</title>
        <authorList>
            <person name="Bowler C."/>
            <person name="Allen A.E."/>
            <person name="Badger J.H."/>
            <person name="Grimwood J."/>
            <person name="Jabbari K."/>
            <person name="Kuo A."/>
            <person name="Maheswari U."/>
            <person name="Martens C."/>
            <person name="Maumus F."/>
            <person name="Otillar R.P."/>
            <person name="Rayko E."/>
            <person name="Salamov A."/>
            <person name="Vandepoele K."/>
            <person name="Beszteri B."/>
            <person name="Gruber A."/>
            <person name="Heijde M."/>
            <person name="Katinka M."/>
            <person name="Mock T."/>
            <person name="Valentin K."/>
            <person name="Verret F."/>
            <person name="Berges J.A."/>
            <person name="Brownlee C."/>
            <person name="Cadoret J.P."/>
            <person name="Chiovitti A."/>
            <person name="Choi C.J."/>
            <person name="Coesel S."/>
            <person name="De Martino A."/>
            <person name="Detter J.C."/>
            <person name="Durkin C."/>
            <person name="Falciatore A."/>
            <person name="Fournet J."/>
            <person name="Haruta M."/>
            <person name="Huysman M.J."/>
            <person name="Jenkins B.D."/>
            <person name="Jiroutova K."/>
            <person name="Jorgensen R.E."/>
            <person name="Joubert Y."/>
            <person name="Kaplan A."/>
            <person name="Kroger N."/>
            <person name="Kroth P.G."/>
            <person name="La Roche J."/>
            <person name="Lindquist E."/>
            <person name="Lommer M."/>
            <person name="Martin-Jezequel V."/>
            <person name="Lopez P.J."/>
            <person name="Lucas S."/>
            <person name="Mangogna M."/>
            <person name="McGinnis K."/>
            <person name="Medlin L.K."/>
            <person name="Montsant A."/>
            <person name="Oudot-Le Secq M.P."/>
            <person name="Napoli C."/>
            <person name="Obornik M."/>
            <person name="Parker M.S."/>
            <person name="Petit J.L."/>
            <person name="Porcel B.M."/>
            <person name="Poulsen N."/>
            <person name="Robison M."/>
            <person name="Rychlewski L."/>
            <person name="Rynearson T.A."/>
            <person name="Schmutz J."/>
            <person name="Shapiro H."/>
            <person name="Siaut M."/>
            <person name="Stanley M."/>
            <person name="Sussman M.R."/>
            <person name="Taylor A.R."/>
            <person name="Vardi A."/>
            <person name="von Dassow P."/>
            <person name="Vyverman W."/>
            <person name="Willis A."/>
            <person name="Wyrwicz L.S."/>
            <person name="Rokhsar D.S."/>
            <person name="Weissenbach J."/>
            <person name="Armbrust E.V."/>
            <person name="Green B.R."/>
            <person name="Van de Peer Y."/>
            <person name="Grigoriev I.V."/>
        </authorList>
    </citation>
    <scope>NUCLEOTIDE SEQUENCE [LARGE SCALE GENOMIC DNA]</scope>
    <source>
        <strain evidence="8 9">CCMP1335</strain>
    </source>
</reference>
<dbReference type="STRING" id="35128.B8CFD9"/>
<evidence type="ECO:0000256" key="6">
    <source>
        <dbReference type="SAM" id="Phobius"/>
    </source>
</evidence>
<sequence>MMMKQQDQGLEMLGQSAERLSQISMGIHEELGNQNRCVSSLVYDLEAATTNLNMVTLKTKELIQKSGGKRNFIIIVMLSLVVVVLLFLILYS</sequence>
<feature type="domain" description="T-SNARE coiled-coil homology" evidence="7">
    <location>
        <begin position="1"/>
        <end position="62"/>
    </location>
</feature>
<feature type="transmembrane region" description="Helical" evidence="6">
    <location>
        <begin position="72"/>
        <end position="91"/>
    </location>
</feature>
<protein>
    <submittedName>
        <fullName evidence="8">Syntaxin</fullName>
    </submittedName>
</protein>
<dbReference type="InParanoid" id="B8CFD9"/>
<name>B8CFD9_THAPS</name>